<evidence type="ECO:0000259" key="1">
    <source>
        <dbReference type="Pfam" id="PF08818"/>
    </source>
</evidence>
<gene>
    <name evidence="2" type="ORF">MNODULE_07700</name>
</gene>
<dbReference type="Proteomes" id="UP000534783">
    <property type="component" value="Unassembled WGS sequence"/>
</dbReference>
<reference evidence="2 3" key="1">
    <citation type="journal article" date="2020" name="Nature">
        <title>Bacterial chemolithoautotrophy via manganese oxidation.</title>
        <authorList>
            <person name="Yu H."/>
            <person name="Leadbetter J.R."/>
        </authorList>
    </citation>
    <scope>NUCLEOTIDE SEQUENCE [LARGE SCALE GENOMIC DNA]</scope>
    <source>
        <strain evidence="2 3">Mn-1</strain>
    </source>
</reference>
<dbReference type="EMBL" id="VTOW01000001">
    <property type="protein sequence ID" value="NKE70617.1"/>
    <property type="molecule type" value="Genomic_DNA"/>
</dbReference>
<protein>
    <submittedName>
        <fullName evidence="2">DUF1801 domain-containing protein</fullName>
    </submittedName>
</protein>
<organism evidence="2 3">
    <name type="scientific">Candidatus Manganitrophus noduliformans</name>
    <dbReference type="NCBI Taxonomy" id="2606439"/>
    <lineage>
        <taxon>Bacteria</taxon>
        <taxon>Pseudomonadati</taxon>
        <taxon>Nitrospirota</taxon>
        <taxon>Nitrospiria</taxon>
        <taxon>Candidatus Troglogloeales</taxon>
        <taxon>Candidatus Manganitrophaceae</taxon>
        <taxon>Candidatus Manganitrophus</taxon>
    </lineage>
</organism>
<comment type="caution">
    <text evidence="2">The sequence shown here is derived from an EMBL/GenBank/DDBJ whole genome shotgun (WGS) entry which is preliminary data.</text>
</comment>
<feature type="domain" description="YdhG-like" evidence="1">
    <location>
        <begin position="20"/>
        <end position="131"/>
    </location>
</feature>
<evidence type="ECO:0000313" key="2">
    <source>
        <dbReference type="EMBL" id="NKE70617.1"/>
    </source>
</evidence>
<dbReference type="Gene3D" id="3.90.1150.200">
    <property type="match status" value="1"/>
</dbReference>
<accession>A0A7X6DNT4</accession>
<evidence type="ECO:0000313" key="3">
    <source>
        <dbReference type="Proteomes" id="UP000534783"/>
    </source>
</evidence>
<dbReference type="Pfam" id="PF08818">
    <property type="entry name" value="DUF1801"/>
    <property type="match status" value="1"/>
</dbReference>
<keyword evidence="3" id="KW-1185">Reference proteome</keyword>
<dbReference type="AlphaFoldDB" id="A0A7X6DNT4"/>
<sequence>MVSSQAKTIEEYLSELPADRRAIVMKVKSVILEALPEGYEEVMNWGMIAYQVPLERYPKTYNGQPLLYAGIAAQKGYYSLYLTNIFQDAKLGAKLRAAYKLSRKNLDMGKSCIRFMRIENLPLEVIGEIVASVSVEKFLETYEKARDR</sequence>
<dbReference type="InterPro" id="IPR014922">
    <property type="entry name" value="YdhG-like"/>
</dbReference>
<dbReference type="RefSeq" id="WP_168058856.1">
    <property type="nucleotide sequence ID" value="NZ_VTOW01000001.1"/>
</dbReference>
<name>A0A7X6DNT4_9BACT</name>
<proteinExistence type="predicted"/>
<dbReference type="SUPFAM" id="SSF159888">
    <property type="entry name" value="YdhG-like"/>
    <property type="match status" value="1"/>
</dbReference>